<accession>A0A921NVQ4</accession>
<dbReference type="InterPro" id="IPR029069">
    <property type="entry name" value="HotDog_dom_sf"/>
</dbReference>
<name>A0A921NVQ4_9RHOB</name>
<protein>
    <submittedName>
        <fullName evidence="2">L-carnitine dehydrogenase</fullName>
    </submittedName>
</protein>
<dbReference type="CDD" id="cd00586">
    <property type="entry name" value="4HBT"/>
    <property type="match status" value="1"/>
</dbReference>
<dbReference type="Pfam" id="PF13279">
    <property type="entry name" value="4HBT_2"/>
    <property type="match status" value="1"/>
</dbReference>
<dbReference type="AlphaFoldDB" id="A0A921NVQ4"/>
<dbReference type="RefSeq" id="WP_236549640.1">
    <property type="nucleotide sequence ID" value="NZ_APKE01000001.1"/>
</dbReference>
<organism evidence="2 3">
    <name type="scientific">Profundibacterium mesophilum KAUST100406-0324</name>
    <dbReference type="NCBI Taxonomy" id="1037889"/>
    <lineage>
        <taxon>Bacteria</taxon>
        <taxon>Pseudomonadati</taxon>
        <taxon>Pseudomonadota</taxon>
        <taxon>Alphaproteobacteria</taxon>
        <taxon>Rhodobacterales</taxon>
        <taxon>Roseobacteraceae</taxon>
        <taxon>Profundibacterium</taxon>
    </lineage>
</organism>
<gene>
    <name evidence="2" type="primary">lcdH</name>
    <name evidence="2" type="ORF">PMES_00089</name>
</gene>
<sequence>MNEDDEARMQGAGPASPPQPYFDEAPDGRGPIDALLRTLERDIPDAWTDYNGHMNEARYLQAFGEATDRVQEIVGCDAGYIAAGNSFFTAETHIVHLGEAMAGGRISVETQILAATGPKLHLFHTMFEQERVLATGEQFLLHVSLATRRPAVPPPPVSERLTMLARAHEGLPRPRGAGRHVGQKPQRE</sequence>
<evidence type="ECO:0000256" key="1">
    <source>
        <dbReference type="SAM" id="MobiDB-lite"/>
    </source>
</evidence>
<dbReference type="EMBL" id="APKE01000001">
    <property type="protein sequence ID" value="KAF0677584.1"/>
    <property type="molecule type" value="Genomic_DNA"/>
</dbReference>
<feature type="region of interest" description="Disordered" evidence="1">
    <location>
        <begin position="167"/>
        <end position="188"/>
    </location>
</feature>
<comment type="caution">
    <text evidence="2">The sequence shown here is derived from an EMBL/GenBank/DDBJ whole genome shotgun (WGS) entry which is preliminary data.</text>
</comment>
<dbReference type="Proteomes" id="UP000698242">
    <property type="component" value="Unassembled WGS sequence"/>
</dbReference>
<dbReference type="SUPFAM" id="SSF54637">
    <property type="entry name" value="Thioesterase/thiol ester dehydrase-isomerase"/>
    <property type="match status" value="1"/>
</dbReference>
<keyword evidence="3" id="KW-1185">Reference proteome</keyword>
<evidence type="ECO:0000313" key="3">
    <source>
        <dbReference type="Proteomes" id="UP000698242"/>
    </source>
</evidence>
<dbReference type="Gene3D" id="3.10.129.10">
    <property type="entry name" value="Hotdog Thioesterase"/>
    <property type="match status" value="1"/>
</dbReference>
<feature type="region of interest" description="Disordered" evidence="1">
    <location>
        <begin position="1"/>
        <end position="29"/>
    </location>
</feature>
<reference evidence="2" key="1">
    <citation type="submission" date="2013-03" db="EMBL/GenBank/DDBJ databases">
        <title>Genome Sequence of the Profundibacterium mesophilum strain KAUST100406-0324T from Red Sea, a novel genus in the family Rhodobacteraceae.</title>
        <authorList>
            <person name="Essack M."/>
            <person name="Alam I."/>
            <person name="Lafi F."/>
            <person name="Alawi W."/>
            <person name="Kamanu F."/>
            <person name="Al-Suwailem A."/>
            <person name="Lee O.O."/>
            <person name="Xu Y."/>
            <person name="Bajic V."/>
            <person name="Qian P.-Y."/>
            <person name="Archer J."/>
        </authorList>
    </citation>
    <scope>NUCLEOTIDE SEQUENCE</scope>
    <source>
        <strain evidence="2">KAUST100406-0324</strain>
    </source>
</reference>
<proteinExistence type="predicted"/>
<evidence type="ECO:0000313" key="2">
    <source>
        <dbReference type="EMBL" id="KAF0677584.1"/>
    </source>
</evidence>